<reference evidence="2" key="1">
    <citation type="submission" date="2023-04" db="EMBL/GenBank/DDBJ databases">
        <title>Phytophthora fragariaefolia NBRC 109709.</title>
        <authorList>
            <person name="Ichikawa N."/>
            <person name="Sato H."/>
            <person name="Tonouchi N."/>
        </authorList>
    </citation>
    <scope>NUCLEOTIDE SEQUENCE</scope>
    <source>
        <strain evidence="2">NBRC 109709</strain>
    </source>
</reference>
<feature type="compositionally biased region" description="Low complexity" evidence="1">
    <location>
        <begin position="75"/>
        <end position="88"/>
    </location>
</feature>
<dbReference type="EMBL" id="BSXT01000833">
    <property type="protein sequence ID" value="GMF34802.1"/>
    <property type="molecule type" value="Genomic_DNA"/>
</dbReference>
<name>A0A9W7CNR9_9STRA</name>
<proteinExistence type="predicted"/>
<protein>
    <submittedName>
        <fullName evidence="2">Unnamed protein product</fullName>
    </submittedName>
</protein>
<dbReference type="AlphaFoldDB" id="A0A9W7CNR9"/>
<accession>A0A9W7CNR9</accession>
<feature type="region of interest" description="Disordered" evidence="1">
    <location>
        <begin position="1"/>
        <end position="44"/>
    </location>
</feature>
<gene>
    <name evidence="2" type="ORF">Pfra01_000904100</name>
</gene>
<feature type="compositionally biased region" description="Low complexity" evidence="1">
    <location>
        <begin position="32"/>
        <end position="41"/>
    </location>
</feature>
<evidence type="ECO:0000313" key="2">
    <source>
        <dbReference type="EMBL" id="GMF34802.1"/>
    </source>
</evidence>
<comment type="caution">
    <text evidence="2">The sequence shown here is derived from an EMBL/GenBank/DDBJ whole genome shotgun (WGS) entry which is preliminary data.</text>
</comment>
<dbReference type="Proteomes" id="UP001165121">
    <property type="component" value="Unassembled WGS sequence"/>
</dbReference>
<sequence length="142" mass="14579">MKGRSAARQAALAAAKHSKPTPRDLPPPPASSAPMSSAPVSGIAVSADSDVHSFESVPSGYYPPFSPISRPPMSPASSTASAMSLPSTPVAPSGVTPGTEASVPVEIDDNGGAEASESRPLVRSHPCIFWAARRVLVNHRSR</sequence>
<feature type="compositionally biased region" description="Low complexity" evidence="1">
    <location>
        <begin position="1"/>
        <end position="15"/>
    </location>
</feature>
<organism evidence="2 3">
    <name type="scientific">Phytophthora fragariaefolia</name>
    <dbReference type="NCBI Taxonomy" id="1490495"/>
    <lineage>
        <taxon>Eukaryota</taxon>
        <taxon>Sar</taxon>
        <taxon>Stramenopiles</taxon>
        <taxon>Oomycota</taxon>
        <taxon>Peronosporomycetes</taxon>
        <taxon>Peronosporales</taxon>
        <taxon>Peronosporaceae</taxon>
        <taxon>Phytophthora</taxon>
    </lineage>
</organism>
<evidence type="ECO:0000313" key="3">
    <source>
        <dbReference type="Proteomes" id="UP001165121"/>
    </source>
</evidence>
<keyword evidence="3" id="KW-1185">Reference proteome</keyword>
<feature type="compositionally biased region" description="Pro residues" evidence="1">
    <location>
        <begin position="64"/>
        <end position="74"/>
    </location>
</feature>
<feature type="region of interest" description="Disordered" evidence="1">
    <location>
        <begin position="64"/>
        <end position="121"/>
    </location>
</feature>
<evidence type="ECO:0000256" key="1">
    <source>
        <dbReference type="SAM" id="MobiDB-lite"/>
    </source>
</evidence>